<keyword evidence="4 6" id="KW-1133">Transmembrane helix</keyword>
<keyword evidence="5 6" id="KW-0472">Membrane</keyword>
<reference evidence="7" key="1">
    <citation type="submission" date="2007-07" db="EMBL/GenBank/DDBJ databases">
        <title>PCAP assembly of the Caenorhabditis remanei genome.</title>
        <authorList>
            <consortium name="The Caenorhabditis remanei Sequencing Consortium"/>
            <person name="Wilson R.K."/>
        </authorList>
    </citation>
    <scope>NUCLEOTIDE SEQUENCE [LARGE SCALE GENOMIC DNA]</scope>
    <source>
        <strain evidence="7">PB4641</strain>
    </source>
</reference>
<accession>E3M139</accession>
<organism evidence="8">
    <name type="scientific">Caenorhabditis remanei</name>
    <name type="common">Caenorhabditis vulgaris</name>
    <dbReference type="NCBI Taxonomy" id="31234"/>
    <lineage>
        <taxon>Eukaryota</taxon>
        <taxon>Metazoa</taxon>
        <taxon>Ecdysozoa</taxon>
        <taxon>Nematoda</taxon>
        <taxon>Chromadorea</taxon>
        <taxon>Rhabditida</taxon>
        <taxon>Rhabditina</taxon>
        <taxon>Rhabditomorpha</taxon>
        <taxon>Rhabditoidea</taxon>
        <taxon>Rhabditidae</taxon>
        <taxon>Peloderinae</taxon>
        <taxon>Caenorhabditis</taxon>
    </lineage>
</organism>
<dbReference type="KEGG" id="crq:GCK72_006704"/>
<proteinExistence type="inferred from homology"/>
<dbReference type="Proteomes" id="UP000008281">
    <property type="component" value="Unassembled WGS sequence"/>
</dbReference>
<sequence>MPKIRRFQDALPMFVGSFLVWHYMMSMVFFIFFYNLERVIATFLLGSYEKHSRSYISISILIVANLLTLYISYMLFYFQIDFVPSTILAFGAVILAMIIYLTVMLYNLRLSSELKNDTLWKRLKKFDKYSLAYRFQLEENLKVFQLIKKVILAIGTYIFLNILCISFVNSNIFSASFNLTLIFLVENCILLNPLLICTVTMCSVEPWRLILLRDVDFVLGGLRLKKLGTGGKVHDFKKPTDILRDGKTIALEETNIYFRDLKSMWA</sequence>
<evidence type="ECO:0000256" key="6">
    <source>
        <dbReference type="SAM" id="Phobius"/>
    </source>
</evidence>
<name>E3M139_CAERE</name>
<evidence type="ECO:0000256" key="1">
    <source>
        <dbReference type="ARBA" id="ARBA00004141"/>
    </source>
</evidence>
<dbReference type="GO" id="GO:0007606">
    <property type="term" value="P:sensory perception of chemical stimulus"/>
    <property type="evidence" value="ECO:0007669"/>
    <property type="project" value="InterPro"/>
</dbReference>
<feature type="transmembrane region" description="Helical" evidence="6">
    <location>
        <begin position="55"/>
        <end position="76"/>
    </location>
</feature>
<dbReference type="InParanoid" id="E3M139"/>
<feature type="transmembrane region" description="Helical" evidence="6">
    <location>
        <begin position="150"/>
        <end position="169"/>
    </location>
</feature>
<keyword evidence="3 6" id="KW-0812">Transmembrane</keyword>
<dbReference type="PANTHER" id="PTHR47757:SF1">
    <property type="entry name" value="SERPENTINE RECEPTOR, CLASS E (EPSILON)"/>
    <property type="match status" value="1"/>
</dbReference>
<feature type="transmembrane region" description="Helical" evidence="6">
    <location>
        <begin position="12"/>
        <end position="34"/>
    </location>
</feature>
<dbReference type="InterPro" id="IPR053365">
    <property type="entry name" value="Nematode_rcpt-like"/>
</dbReference>
<dbReference type="EMBL" id="DS268421">
    <property type="protein sequence ID" value="EFO88990.1"/>
    <property type="molecule type" value="Genomic_DNA"/>
</dbReference>
<comment type="similarity">
    <text evidence="2">Belongs to the nematode receptor-like protein sre family.</text>
</comment>
<evidence type="ECO:0000313" key="7">
    <source>
        <dbReference type="EMBL" id="EFO88990.1"/>
    </source>
</evidence>
<dbReference type="GeneID" id="9803975"/>
<evidence type="ECO:0000256" key="2">
    <source>
        <dbReference type="ARBA" id="ARBA00006803"/>
    </source>
</evidence>
<evidence type="ECO:0000256" key="5">
    <source>
        <dbReference type="ARBA" id="ARBA00023136"/>
    </source>
</evidence>
<evidence type="ECO:0000256" key="3">
    <source>
        <dbReference type="ARBA" id="ARBA00022692"/>
    </source>
</evidence>
<feature type="transmembrane region" description="Helical" evidence="6">
    <location>
        <begin position="82"/>
        <end position="106"/>
    </location>
</feature>
<dbReference type="OrthoDB" id="5856484at2759"/>
<dbReference type="Pfam" id="PF03125">
    <property type="entry name" value="Sre"/>
    <property type="match status" value="1"/>
</dbReference>
<dbReference type="RefSeq" id="XP_003110201.2">
    <property type="nucleotide sequence ID" value="XM_003110153.2"/>
</dbReference>
<dbReference type="InterPro" id="IPR004151">
    <property type="entry name" value="7TM_GPCR_serpentine_rcpt_Sre"/>
</dbReference>
<gene>
    <name evidence="7" type="ORF">CRE_06452</name>
</gene>
<dbReference type="CTD" id="9803975"/>
<keyword evidence="8" id="KW-1185">Reference proteome</keyword>
<dbReference type="AlphaFoldDB" id="E3M139"/>
<protein>
    <submittedName>
        <fullName evidence="7">Uncharacterized protein</fullName>
    </submittedName>
</protein>
<feature type="transmembrane region" description="Helical" evidence="6">
    <location>
        <begin position="181"/>
        <end position="204"/>
    </location>
</feature>
<dbReference type="eggNOG" id="ENOG502TFDR">
    <property type="taxonomic scope" value="Eukaryota"/>
</dbReference>
<evidence type="ECO:0000313" key="8">
    <source>
        <dbReference type="Proteomes" id="UP000008281"/>
    </source>
</evidence>
<dbReference type="HOGENOM" id="CLU_063305_1_0_1"/>
<evidence type="ECO:0000256" key="4">
    <source>
        <dbReference type="ARBA" id="ARBA00022989"/>
    </source>
</evidence>
<dbReference type="GO" id="GO:0016020">
    <property type="term" value="C:membrane"/>
    <property type="evidence" value="ECO:0007669"/>
    <property type="project" value="UniProtKB-SubCell"/>
</dbReference>
<dbReference type="PANTHER" id="PTHR47757">
    <property type="entry name" value="SERPENTINE RECEPTOR, CLASS E (EPSILON)-RELATED"/>
    <property type="match status" value="1"/>
</dbReference>
<comment type="subcellular location">
    <subcellularLocation>
        <location evidence="1">Membrane</location>
        <topology evidence="1">Multi-pass membrane protein</topology>
    </subcellularLocation>
</comment>